<proteinExistence type="predicted"/>
<dbReference type="Proteomes" id="UP000800981">
    <property type="component" value="Unassembled WGS sequence"/>
</dbReference>
<sequence>MVTMTIFAPSVARDVLPLNVAFWRTGPSVLECRVPSASSAWRGPVAFLGDVCLSPTVDGLGVRLAVAADVDVAGDVAVAVRRAAASVVRVAAAAVVAPAAAQRDEQASAVAAAAAIEAVNTAGMAKKQAHTYARPRVSGSRAWSPPV</sequence>
<dbReference type="EMBL" id="JAANNP010000002">
    <property type="protein sequence ID" value="NHC13276.1"/>
    <property type="molecule type" value="Genomic_DNA"/>
</dbReference>
<evidence type="ECO:0000313" key="1">
    <source>
        <dbReference type="EMBL" id="NHC13276.1"/>
    </source>
</evidence>
<reference evidence="1 2" key="1">
    <citation type="submission" date="2020-03" db="EMBL/GenBank/DDBJ databases">
        <title>Two novel Motilibacter sp.</title>
        <authorList>
            <person name="Liu S."/>
        </authorList>
    </citation>
    <scope>NUCLEOTIDE SEQUENCE [LARGE SCALE GENOMIC DNA]</scope>
    <source>
        <strain evidence="1 2">E257</strain>
    </source>
</reference>
<name>A0ABX0GU92_9ACTN</name>
<keyword evidence="2" id="KW-1185">Reference proteome</keyword>
<evidence type="ECO:0000313" key="2">
    <source>
        <dbReference type="Proteomes" id="UP000800981"/>
    </source>
</evidence>
<dbReference type="RefSeq" id="WP_166279444.1">
    <property type="nucleotide sequence ID" value="NZ_JAANNP010000002.1"/>
</dbReference>
<comment type="caution">
    <text evidence="1">The sequence shown here is derived from an EMBL/GenBank/DDBJ whole genome shotgun (WGS) entry which is preliminary data.</text>
</comment>
<protein>
    <submittedName>
        <fullName evidence="1">Uncharacterized protein</fullName>
    </submittedName>
</protein>
<organism evidence="1 2">
    <name type="scientific">Motilibacter deserti</name>
    <dbReference type="NCBI Taxonomy" id="2714956"/>
    <lineage>
        <taxon>Bacteria</taxon>
        <taxon>Bacillati</taxon>
        <taxon>Actinomycetota</taxon>
        <taxon>Actinomycetes</taxon>
        <taxon>Motilibacterales</taxon>
        <taxon>Motilibacteraceae</taxon>
        <taxon>Motilibacter</taxon>
    </lineage>
</organism>
<accession>A0ABX0GU92</accession>
<gene>
    <name evidence="1" type="ORF">G9H71_05705</name>
</gene>